<keyword evidence="8 19" id="KW-1133">Transmembrane helix</keyword>
<keyword evidence="11" id="KW-0443">Lipid metabolism</keyword>
<evidence type="ECO:0000256" key="9">
    <source>
        <dbReference type="ARBA" id="ARBA00023002"/>
    </source>
</evidence>
<keyword evidence="5 19" id="KW-0812">Transmembrane</keyword>
<comment type="subcellular location">
    <subcellularLocation>
        <location evidence="1">Membrane</location>
        <topology evidence="1">Multi-pass membrane protein</topology>
    </subcellularLocation>
</comment>
<evidence type="ECO:0000256" key="7">
    <source>
        <dbReference type="ARBA" id="ARBA00022955"/>
    </source>
</evidence>
<dbReference type="EC" id="1.3.1.70" evidence="3"/>
<comment type="caution">
    <text evidence="20">The sequence shown here is derived from an EMBL/GenBank/DDBJ whole genome shotgun (WGS) entry which is preliminary data.</text>
</comment>
<evidence type="ECO:0000256" key="3">
    <source>
        <dbReference type="ARBA" id="ARBA00012413"/>
    </source>
</evidence>
<feature type="transmembrane region" description="Helical" evidence="19">
    <location>
        <begin position="43"/>
        <end position="65"/>
    </location>
</feature>
<keyword evidence="9" id="KW-0560">Oxidoreductase</keyword>
<evidence type="ECO:0000256" key="6">
    <source>
        <dbReference type="ARBA" id="ARBA00022857"/>
    </source>
</evidence>
<keyword evidence="10" id="KW-0756">Sterol biosynthesis</keyword>
<evidence type="ECO:0000313" key="20">
    <source>
        <dbReference type="EMBL" id="EPY24007.1"/>
    </source>
</evidence>
<evidence type="ECO:0000256" key="12">
    <source>
        <dbReference type="ARBA" id="ARBA00023136"/>
    </source>
</evidence>
<dbReference type="Gene3D" id="1.20.120.1630">
    <property type="match status" value="1"/>
</dbReference>
<evidence type="ECO:0000256" key="15">
    <source>
        <dbReference type="ARBA" id="ARBA00030165"/>
    </source>
</evidence>
<keyword evidence="12 19" id="KW-0472">Membrane</keyword>
<dbReference type="GO" id="GO:0005789">
    <property type="term" value="C:endoplasmic reticulum membrane"/>
    <property type="evidence" value="ECO:0007669"/>
    <property type="project" value="TreeGrafter"/>
</dbReference>
<evidence type="ECO:0000256" key="11">
    <source>
        <dbReference type="ARBA" id="ARBA00023098"/>
    </source>
</evidence>
<evidence type="ECO:0000256" key="18">
    <source>
        <dbReference type="ARBA" id="ARBA00069705"/>
    </source>
</evidence>
<dbReference type="InterPro" id="IPR001171">
    <property type="entry name" value="ERG24_DHCR-like"/>
</dbReference>
<sequence length="332" mass="37261">MPLRTGETLSYRINAVHAFFVSHGIIFALHYTGVMNLAALAGLYPSLMLAAIIISAVLSLGLYVASYRRSTVLTALSGNSGNFFYDFWIGRELNPRTGFLDWKFYCELRPGLIGWSILNWAFVCQAMEQHTVSPSIVLIALFQSGYVLDGLFMEAGNLTMMDIVTDGFGFMLCFGDLTWVPFIYALQTRYLVAHPAALSAPYLVLCCILVALGYTIFRGANTQKDIFRSNPKDPRVAHLQVMKTSAGKSLITSGYWGVCRHPNYVGDWLMALGWAALSGTAAALPYFHPLYFGILLLHRQLRDEEHMLAKYGAEDWEAFCNVVRYRLFPYVY</sequence>
<dbReference type="Pfam" id="PF01222">
    <property type="entry name" value="ERG4_ERG24"/>
    <property type="match status" value="1"/>
</dbReference>
<dbReference type="FunFam" id="1.20.120.1630:FF:000011">
    <property type="entry name" value="Delta(14)-sterol reductase"/>
    <property type="match status" value="1"/>
</dbReference>
<comment type="similarity">
    <text evidence="2">Belongs to the ERG4/ERG24 family.</text>
</comment>
<feature type="transmembrane region" description="Helical" evidence="19">
    <location>
        <begin position="131"/>
        <end position="148"/>
    </location>
</feature>
<evidence type="ECO:0000256" key="13">
    <source>
        <dbReference type="ARBA" id="ARBA00023166"/>
    </source>
</evidence>
<evidence type="ECO:0000256" key="8">
    <source>
        <dbReference type="ARBA" id="ARBA00022989"/>
    </source>
</evidence>
<proteinExistence type="inferred from homology"/>
<evidence type="ECO:0000256" key="19">
    <source>
        <dbReference type="SAM" id="Phobius"/>
    </source>
</evidence>
<keyword evidence="14" id="KW-0753">Steroid metabolism</keyword>
<evidence type="ECO:0000313" key="21">
    <source>
        <dbReference type="Proteomes" id="UP000015354"/>
    </source>
</evidence>
<dbReference type="InterPro" id="IPR018083">
    <property type="entry name" value="Sterol_reductase_CS"/>
</dbReference>
<dbReference type="EMBL" id="ATMH01007360">
    <property type="protein sequence ID" value="EPY24007.1"/>
    <property type="molecule type" value="Genomic_DNA"/>
</dbReference>
<evidence type="ECO:0000256" key="16">
    <source>
        <dbReference type="ARBA" id="ARBA00031227"/>
    </source>
</evidence>
<reference evidence="20 21" key="1">
    <citation type="journal article" date="2013" name="PLoS ONE">
        <title>Predicting the Proteins of Angomonas deanei, Strigomonas culicis and Their Respective Endosymbionts Reveals New Aspects of the Trypanosomatidae Family.</title>
        <authorList>
            <person name="Motta M.C."/>
            <person name="Martins A.C."/>
            <person name="de Souza S.S."/>
            <person name="Catta-Preta C.M."/>
            <person name="Silva R."/>
            <person name="Klein C.C."/>
            <person name="de Almeida L.G."/>
            <person name="de Lima Cunha O."/>
            <person name="Ciapina L.P."/>
            <person name="Brocchi M."/>
            <person name="Colabardini A.C."/>
            <person name="de Araujo Lima B."/>
            <person name="Machado C.R."/>
            <person name="de Almeida Soares C.M."/>
            <person name="Probst C.M."/>
            <person name="de Menezes C.B."/>
            <person name="Thompson C.E."/>
            <person name="Bartholomeu D.C."/>
            <person name="Gradia D.F."/>
            <person name="Pavoni D.P."/>
            <person name="Grisard E.C."/>
            <person name="Fantinatti-Garboggini F."/>
            <person name="Marchini F.K."/>
            <person name="Rodrigues-Luiz G.F."/>
            <person name="Wagner G."/>
            <person name="Goldman G.H."/>
            <person name="Fietto J.L."/>
            <person name="Elias M.C."/>
            <person name="Goldman M.H."/>
            <person name="Sagot M.F."/>
            <person name="Pereira M."/>
            <person name="Stoco P.H."/>
            <person name="de Mendonca-Neto R.P."/>
            <person name="Teixeira S.M."/>
            <person name="Maciel T.E."/>
            <person name="de Oliveira Mendes T.A."/>
            <person name="Urmenyi T.P."/>
            <person name="de Souza W."/>
            <person name="Schenkman S."/>
            <person name="de Vasconcelos A.T."/>
        </authorList>
    </citation>
    <scope>NUCLEOTIDE SEQUENCE [LARGE SCALE GENOMIC DNA]</scope>
</reference>
<evidence type="ECO:0000256" key="4">
    <source>
        <dbReference type="ARBA" id="ARBA00022516"/>
    </source>
</evidence>
<dbReference type="GO" id="GO:0050613">
    <property type="term" value="F:Delta14-sterol reductase activity"/>
    <property type="evidence" value="ECO:0007669"/>
    <property type="project" value="UniProtKB-EC"/>
</dbReference>
<feature type="transmembrane region" description="Helical" evidence="19">
    <location>
        <begin position="198"/>
        <end position="217"/>
    </location>
</feature>
<keyword evidence="6" id="KW-0521">NADP</keyword>
<gene>
    <name evidence="20" type="ORF">STCU_07360</name>
</gene>
<dbReference type="GO" id="GO:0016126">
    <property type="term" value="P:sterol biosynthetic process"/>
    <property type="evidence" value="ECO:0007669"/>
    <property type="project" value="UniProtKB-KW"/>
</dbReference>
<evidence type="ECO:0000256" key="1">
    <source>
        <dbReference type="ARBA" id="ARBA00004141"/>
    </source>
</evidence>
<evidence type="ECO:0000256" key="10">
    <source>
        <dbReference type="ARBA" id="ARBA00023011"/>
    </source>
</evidence>
<comment type="pathway">
    <text evidence="17">Steroid biosynthesis.</text>
</comment>
<organism evidence="20 21">
    <name type="scientific">Strigomonas culicis</name>
    <dbReference type="NCBI Taxonomy" id="28005"/>
    <lineage>
        <taxon>Eukaryota</taxon>
        <taxon>Discoba</taxon>
        <taxon>Euglenozoa</taxon>
        <taxon>Kinetoplastea</taxon>
        <taxon>Metakinetoplastina</taxon>
        <taxon>Trypanosomatida</taxon>
        <taxon>Trypanosomatidae</taxon>
        <taxon>Strigomonadinae</taxon>
        <taxon>Strigomonas</taxon>
    </lineage>
</organism>
<evidence type="ECO:0000256" key="17">
    <source>
        <dbReference type="ARBA" id="ARBA00060577"/>
    </source>
</evidence>
<accession>S9TZQ5</accession>
<evidence type="ECO:0000256" key="5">
    <source>
        <dbReference type="ARBA" id="ARBA00022692"/>
    </source>
</evidence>
<dbReference type="PROSITE" id="PS01017">
    <property type="entry name" value="STEROL_REDUCT_1"/>
    <property type="match status" value="1"/>
</dbReference>
<feature type="transmembrane region" description="Helical" evidence="19">
    <location>
        <begin position="168"/>
        <end position="186"/>
    </location>
</feature>
<name>S9TZQ5_9TRYP</name>
<dbReference type="Proteomes" id="UP000015354">
    <property type="component" value="Unassembled WGS sequence"/>
</dbReference>
<evidence type="ECO:0000256" key="14">
    <source>
        <dbReference type="ARBA" id="ARBA00023221"/>
    </source>
</evidence>
<keyword evidence="4" id="KW-0444">Lipid biosynthesis</keyword>
<dbReference type="PANTHER" id="PTHR21257:SF52">
    <property type="entry name" value="DELTA(14)-STEROL REDUCTASE TM7SF2"/>
    <property type="match status" value="1"/>
</dbReference>
<protein>
    <recommendedName>
        <fullName evidence="18">Delta(14)-sterol reductase</fullName>
        <ecNumber evidence="3">1.3.1.70</ecNumber>
    </recommendedName>
    <alternativeName>
        <fullName evidence="15">C-14 sterol reductase</fullName>
    </alternativeName>
    <alternativeName>
        <fullName evidence="16">Sterol C14-reductase</fullName>
    </alternativeName>
</protein>
<keyword evidence="13" id="KW-1207">Sterol metabolism</keyword>
<dbReference type="PANTHER" id="PTHR21257">
    <property type="entry name" value="DELTA(14)-STEROL REDUCTASE"/>
    <property type="match status" value="1"/>
</dbReference>
<dbReference type="OrthoDB" id="5326588at2759"/>
<evidence type="ECO:0000256" key="2">
    <source>
        <dbReference type="ARBA" id="ARBA00005402"/>
    </source>
</evidence>
<feature type="transmembrane region" description="Helical" evidence="19">
    <location>
        <begin position="12"/>
        <end position="31"/>
    </location>
</feature>
<keyword evidence="21" id="KW-1185">Reference proteome</keyword>
<dbReference type="AlphaFoldDB" id="S9TZQ5"/>
<feature type="transmembrane region" description="Helical" evidence="19">
    <location>
        <begin position="271"/>
        <end position="297"/>
    </location>
</feature>
<keyword evidence="7" id="KW-0752">Steroid biosynthesis</keyword>